<feature type="transmembrane region" description="Helical" evidence="6">
    <location>
        <begin position="54"/>
        <end position="76"/>
    </location>
</feature>
<dbReference type="PANTHER" id="PTHR32196">
    <property type="entry name" value="ABC TRANSPORTER PERMEASE PROTEIN YPHD-RELATED-RELATED"/>
    <property type="match status" value="1"/>
</dbReference>
<dbReference type="Pfam" id="PF02653">
    <property type="entry name" value="BPD_transp_2"/>
    <property type="match status" value="1"/>
</dbReference>
<evidence type="ECO:0000313" key="8">
    <source>
        <dbReference type="Proteomes" id="UP000070810"/>
    </source>
</evidence>
<comment type="subcellular location">
    <subcellularLocation>
        <location evidence="1">Cell membrane</location>
        <topology evidence="1">Multi-pass membrane protein</topology>
    </subcellularLocation>
</comment>
<dbReference type="EMBL" id="LDRK01000108">
    <property type="protein sequence ID" value="KTR81926.1"/>
    <property type="molecule type" value="Genomic_DNA"/>
</dbReference>
<evidence type="ECO:0000256" key="1">
    <source>
        <dbReference type="ARBA" id="ARBA00004651"/>
    </source>
</evidence>
<keyword evidence="4 6" id="KW-1133">Transmembrane helix</keyword>
<dbReference type="RefSeq" id="WP_058594650.1">
    <property type="nucleotide sequence ID" value="NZ_LDRK01000108.1"/>
</dbReference>
<keyword evidence="3 6" id="KW-0812">Transmembrane</keyword>
<dbReference type="Proteomes" id="UP000070810">
    <property type="component" value="Unassembled WGS sequence"/>
</dbReference>
<dbReference type="GO" id="GO:0005886">
    <property type="term" value="C:plasma membrane"/>
    <property type="evidence" value="ECO:0007669"/>
    <property type="project" value="UniProtKB-SubCell"/>
</dbReference>
<reference evidence="7 8" key="1">
    <citation type="journal article" date="2016" name="Front. Microbiol.">
        <title>Genomic Resource of Rice Seed Associated Bacteria.</title>
        <authorList>
            <person name="Midha S."/>
            <person name="Bansal K."/>
            <person name="Sharma S."/>
            <person name="Kumar N."/>
            <person name="Patil P.P."/>
            <person name="Chaudhry V."/>
            <person name="Patil P.B."/>
        </authorList>
    </citation>
    <scope>NUCLEOTIDE SEQUENCE [LARGE SCALE GENOMIC DNA]</scope>
    <source>
        <strain evidence="7 8">NS354</strain>
    </source>
</reference>
<evidence type="ECO:0008006" key="9">
    <source>
        <dbReference type="Google" id="ProtNLM"/>
    </source>
</evidence>
<feature type="transmembrane region" description="Helical" evidence="6">
    <location>
        <begin position="106"/>
        <end position="127"/>
    </location>
</feature>
<feature type="transmembrane region" description="Helical" evidence="6">
    <location>
        <begin position="228"/>
        <end position="249"/>
    </location>
</feature>
<evidence type="ECO:0000313" key="7">
    <source>
        <dbReference type="EMBL" id="KTR81926.1"/>
    </source>
</evidence>
<keyword evidence="2" id="KW-1003">Cell membrane</keyword>
<proteinExistence type="predicted"/>
<evidence type="ECO:0000256" key="2">
    <source>
        <dbReference type="ARBA" id="ARBA00022475"/>
    </source>
</evidence>
<evidence type="ECO:0000256" key="4">
    <source>
        <dbReference type="ARBA" id="ARBA00022989"/>
    </source>
</evidence>
<dbReference type="AlphaFoldDB" id="A0A147EBZ2"/>
<keyword evidence="5 6" id="KW-0472">Membrane</keyword>
<feature type="transmembrane region" description="Helical" evidence="6">
    <location>
        <begin position="255"/>
        <end position="276"/>
    </location>
</feature>
<comment type="caution">
    <text evidence="7">The sequence shown here is derived from an EMBL/GenBank/DDBJ whole genome shotgun (WGS) entry which is preliminary data.</text>
</comment>
<feature type="transmembrane region" description="Helical" evidence="6">
    <location>
        <begin position="28"/>
        <end position="48"/>
    </location>
</feature>
<keyword evidence="8" id="KW-1185">Reference proteome</keyword>
<evidence type="ECO:0000256" key="3">
    <source>
        <dbReference type="ARBA" id="ARBA00022692"/>
    </source>
</evidence>
<evidence type="ECO:0000256" key="6">
    <source>
        <dbReference type="SAM" id="Phobius"/>
    </source>
</evidence>
<dbReference type="InterPro" id="IPR001851">
    <property type="entry name" value="ABC_transp_permease"/>
</dbReference>
<sequence>MTDTLADAPAAPARGPAQSALARVPTSAWVFAAFIALFLLSGLIRPSLLTLDGLITTVTFASILAIASFGQTLAVIQGGIDLSVPNTIAFAALSFLTWNASLGPVLALVASLAASAVIGCINGFVIAKIGLTPIVTTIAMNGLLFGVLLLNFSLSELTNVPEFLQTITVEKIPFLGSSIAAVVPLALILMLVLHALLRWTGWGRALFLVGSSEATANLAGQPVARIRITGYMLSSVLAGFAGIAIVGYYNQAETMMGAPYLLSSVAAVVVGGASIFGGRGSVLGTLAGALVLGQVSTLVVVFNLGVAVQDMVYGAIILVVVALYGRSHSR</sequence>
<dbReference type="CDD" id="cd06579">
    <property type="entry name" value="TM_PBP1_transp_AraH_like"/>
    <property type="match status" value="1"/>
</dbReference>
<dbReference type="GO" id="GO:0022857">
    <property type="term" value="F:transmembrane transporter activity"/>
    <property type="evidence" value="ECO:0007669"/>
    <property type="project" value="InterPro"/>
</dbReference>
<feature type="transmembrane region" description="Helical" evidence="6">
    <location>
        <begin position="283"/>
        <end position="305"/>
    </location>
</feature>
<gene>
    <name evidence="7" type="ORF">NS354_11740</name>
</gene>
<protein>
    <recommendedName>
        <fullName evidence="9">ABC transporter permease</fullName>
    </recommendedName>
</protein>
<feature type="transmembrane region" description="Helical" evidence="6">
    <location>
        <begin position="311"/>
        <end position="327"/>
    </location>
</feature>
<feature type="transmembrane region" description="Helical" evidence="6">
    <location>
        <begin position="134"/>
        <end position="154"/>
    </location>
</feature>
<organism evidence="7 8">
    <name type="scientific">Leucobacter chromiiresistens</name>
    <dbReference type="NCBI Taxonomy" id="1079994"/>
    <lineage>
        <taxon>Bacteria</taxon>
        <taxon>Bacillati</taxon>
        <taxon>Actinomycetota</taxon>
        <taxon>Actinomycetes</taxon>
        <taxon>Micrococcales</taxon>
        <taxon>Microbacteriaceae</taxon>
        <taxon>Leucobacter</taxon>
    </lineage>
</organism>
<feature type="transmembrane region" description="Helical" evidence="6">
    <location>
        <begin position="174"/>
        <end position="197"/>
    </location>
</feature>
<accession>A0A147EBZ2</accession>
<dbReference type="OrthoDB" id="9808136at2"/>
<name>A0A147EBZ2_9MICO</name>
<evidence type="ECO:0000256" key="5">
    <source>
        <dbReference type="ARBA" id="ARBA00023136"/>
    </source>
</evidence>
<dbReference type="PATRIC" id="fig|1079994.3.peg.205"/>